<keyword evidence="1" id="KW-0812">Transmembrane</keyword>
<gene>
    <name evidence="2" type="ORF">DEM25_012040</name>
</gene>
<evidence type="ECO:0000256" key="1">
    <source>
        <dbReference type="SAM" id="Phobius"/>
    </source>
</evidence>
<evidence type="ECO:0000313" key="2">
    <source>
        <dbReference type="EMBL" id="RKF06346.1"/>
    </source>
</evidence>
<dbReference type="EMBL" id="QFWV02000007">
    <property type="protein sequence ID" value="RKF06346.1"/>
    <property type="molecule type" value="Genomic_DNA"/>
</dbReference>
<feature type="transmembrane region" description="Helical" evidence="1">
    <location>
        <begin position="6"/>
        <end position="26"/>
    </location>
</feature>
<name>A0A3A8A8S3_9HYPH</name>
<evidence type="ECO:0000313" key="3">
    <source>
        <dbReference type="Proteomes" id="UP000246132"/>
    </source>
</evidence>
<dbReference type="Proteomes" id="UP000246132">
    <property type="component" value="Unassembled WGS sequence"/>
</dbReference>
<proteinExistence type="predicted"/>
<dbReference type="AlphaFoldDB" id="A0A3A8A8S3"/>
<feature type="transmembrane region" description="Helical" evidence="1">
    <location>
        <begin position="53"/>
        <end position="78"/>
    </location>
</feature>
<keyword evidence="3" id="KW-1185">Reference proteome</keyword>
<dbReference type="InterPro" id="IPR009935">
    <property type="entry name" value="DUF1467"/>
</dbReference>
<keyword evidence="1" id="KW-0472">Membrane</keyword>
<sequence length="92" mass="10024">MGWLSAVAIFFIIWWVTLFAVLPIGVRSQAEAGHVEPGTEAGAPVAPRIGFKLLLTTAIAIAVFAVFYFLTVVMGWSVDDLPRIVPDYSSRD</sequence>
<accession>A0A3A8A8S3</accession>
<dbReference type="OrthoDB" id="9804637at2"/>
<organism evidence="2 3">
    <name type="scientific">Oceaniradius stylonematis</name>
    <dbReference type="NCBI Taxonomy" id="2184161"/>
    <lineage>
        <taxon>Bacteria</taxon>
        <taxon>Pseudomonadati</taxon>
        <taxon>Pseudomonadota</taxon>
        <taxon>Alphaproteobacteria</taxon>
        <taxon>Hyphomicrobiales</taxon>
        <taxon>Ahrensiaceae</taxon>
        <taxon>Oceaniradius</taxon>
    </lineage>
</organism>
<protein>
    <submittedName>
        <fullName evidence="2">DUF1467 family protein</fullName>
    </submittedName>
</protein>
<dbReference type="RefSeq" id="WP_109765991.1">
    <property type="nucleotide sequence ID" value="NZ_JASHJQ010000002.1"/>
</dbReference>
<comment type="caution">
    <text evidence="2">The sequence shown here is derived from an EMBL/GenBank/DDBJ whole genome shotgun (WGS) entry which is preliminary data.</text>
</comment>
<reference evidence="2 3" key="1">
    <citation type="journal article" date="2018" name="Int. J. Syst. Bacteriol.">
        <title>Oceaniradius stylonemae gen. nov., sp. nov., isolated from a red alga, Stylonema cornu-cervi.</title>
        <authorList>
            <person name="Jeong S."/>
        </authorList>
    </citation>
    <scope>NUCLEOTIDE SEQUENCE [LARGE SCALE GENOMIC DNA]</scope>
    <source>
        <strain evidence="2 3">StC1</strain>
    </source>
</reference>
<dbReference type="Pfam" id="PF07330">
    <property type="entry name" value="DUF1467"/>
    <property type="match status" value="1"/>
</dbReference>
<keyword evidence="1" id="KW-1133">Transmembrane helix</keyword>